<dbReference type="OrthoDB" id="9429462at2"/>
<keyword evidence="2" id="KW-0812">Transmembrane</keyword>
<name>A0A239IR22_9ACTN</name>
<proteinExistence type="predicted"/>
<evidence type="ECO:0000313" key="3">
    <source>
        <dbReference type="EMBL" id="SNS95668.1"/>
    </source>
</evidence>
<protein>
    <submittedName>
        <fullName evidence="3">Uncharacterized protein</fullName>
    </submittedName>
</protein>
<dbReference type="Proteomes" id="UP000198373">
    <property type="component" value="Unassembled WGS sequence"/>
</dbReference>
<feature type="transmembrane region" description="Helical" evidence="2">
    <location>
        <begin position="12"/>
        <end position="33"/>
    </location>
</feature>
<evidence type="ECO:0000313" key="4">
    <source>
        <dbReference type="Proteomes" id="UP000198373"/>
    </source>
</evidence>
<feature type="region of interest" description="Disordered" evidence="1">
    <location>
        <begin position="166"/>
        <end position="202"/>
    </location>
</feature>
<organism evidence="3 4">
    <name type="scientific">Geodermatophilus pulveris</name>
    <dbReference type="NCBI Taxonomy" id="1564159"/>
    <lineage>
        <taxon>Bacteria</taxon>
        <taxon>Bacillati</taxon>
        <taxon>Actinomycetota</taxon>
        <taxon>Actinomycetes</taxon>
        <taxon>Geodermatophilales</taxon>
        <taxon>Geodermatophilaceae</taxon>
        <taxon>Geodermatophilus</taxon>
    </lineage>
</organism>
<reference evidence="4" key="1">
    <citation type="submission" date="2017-06" db="EMBL/GenBank/DDBJ databases">
        <authorList>
            <person name="Varghese N."/>
            <person name="Submissions S."/>
        </authorList>
    </citation>
    <scope>NUCLEOTIDE SEQUENCE [LARGE SCALE GENOMIC DNA]</scope>
    <source>
        <strain evidence="4">DSM 46839</strain>
    </source>
</reference>
<dbReference type="RefSeq" id="WP_089307132.1">
    <property type="nucleotide sequence ID" value="NZ_FZOO01000011.1"/>
</dbReference>
<evidence type="ECO:0000256" key="2">
    <source>
        <dbReference type="SAM" id="Phobius"/>
    </source>
</evidence>
<evidence type="ECO:0000256" key="1">
    <source>
        <dbReference type="SAM" id="MobiDB-lite"/>
    </source>
</evidence>
<dbReference type="AlphaFoldDB" id="A0A239IR22"/>
<keyword evidence="2" id="KW-1133">Transmembrane helix</keyword>
<sequence length="202" mass="22247">MNELIDWLRDYSPIVVALLAVGAAFLFLAKTVVEQAVSARLDVYAEDLRLRLGRRSGFEEKILTDRYLAFLDLFTRLQRITTEVNRGRHGQTLPEGFLVGGDLVPLTAVYEDLNVRQLLLGPRLHPALVDAAAATLQLANGAAEDGWLPAVSRLKAAADEEFGLSSIRWGSPDDVRPGPLRASPRRPRPTASDQQPGRRAAR</sequence>
<gene>
    <name evidence="3" type="ORF">SAMN06893096_111100</name>
</gene>
<dbReference type="EMBL" id="FZOO01000011">
    <property type="protein sequence ID" value="SNS95668.1"/>
    <property type="molecule type" value="Genomic_DNA"/>
</dbReference>
<accession>A0A239IR22</accession>
<keyword evidence="4" id="KW-1185">Reference proteome</keyword>
<keyword evidence="2" id="KW-0472">Membrane</keyword>